<evidence type="ECO:0000259" key="11">
    <source>
        <dbReference type="PROSITE" id="PS50208"/>
    </source>
</evidence>
<feature type="active site" evidence="7">
    <location>
        <position position="188"/>
    </location>
</feature>
<protein>
    <submittedName>
        <fullName evidence="12">Caspase 7</fullName>
    </submittedName>
</protein>
<keyword evidence="5" id="KW-0788">Thiol protease</keyword>
<keyword evidence="4" id="KW-0378">Hydrolase</keyword>
<dbReference type="GO" id="GO:0004197">
    <property type="term" value="F:cysteine-type endopeptidase activity"/>
    <property type="evidence" value="ECO:0007669"/>
    <property type="project" value="InterPro"/>
</dbReference>
<evidence type="ECO:0000256" key="1">
    <source>
        <dbReference type="ARBA" id="ARBA00010134"/>
    </source>
</evidence>
<evidence type="ECO:0000256" key="7">
    <source>
        <dbReference type="PIRSR" id="PIRSR038001-1"/>
    </source>
</evidence>
<dbReference type="InterPro" id="IPR002138">
    <property type="entry name" value="Pept_C14_p10"/>
</dbReference>
<feature type="region of interest" description="Disordered" evidence="9">
    <location>
        <begin position="1"/>
        <end position="51"/>
    </location>
</feature>
<dbReference type="InterPro" id="IPR001309">
    <property type="entry name" value="Pept_C14_p20"/>
</dbReference>
<reference evidence="12" key="1">
    <citation type="submission" date="2025-08" db="UniProtKB">
        <authorList>
            <consortium name="Ensembl"/>
        </authorList>
    </citation>
    <scope>IDENTIFICATION</scope>
</reference>
<dbReference type="GO" id="GO:0005737">
    <property type="term" value="C:cytoplasm"/>
    <property type="evidence" value="ECO:0007669"/>
    <property type="project" value="TreeGrafter"/>
</dbReference>
<evidence type="ECO:0000259" key="10">
    <source>
        <dbReference type="PROSITE" id="PS50207"/>
    </source>
</evidence>
<dbReference type="SMART" id="SM00115">
    <property type="entry name" value="CASc"/>
    <property type="match status" value="1"/>
</dbReference>
<dbReference type="Gene3D" id="3.40.50.1460">
    <property type="match status" value="1"/>
</dbReference>
<evidence type="ECO:0000256" key="9">
    <source>
        <dbReference type="SAM" id="MobiDB-lite"/>
    </source>
</evidence>
<dbReference type="PROSITE" id="PS50207">
    <property type="entry name" value="CASPASE_P10"/>
    <property type="match status" value="1"/>
</dbReference>
<comment type="similarity">
    <text evidence="1 8">Belongs to the peptidase C14A family.</text>
</comment>
<reference evidence="12" key="2">
    <citation type="submission" date="2025-09" db="UniProtKB">
        <authorList>
            <consortium name="Ensembl"/>
        </authorList>
    </citation>
    <scope>IDENTIFICATION</scope>
</reference>
<name>A0A8C4R7E8_EPTBU</name>
<evidence type="ECO:0000313" key="13">
    <source>
        <dbReference type="Proteomes" id="UP000694388"/>
    </source>
</evidence>
<feature type="domain" description="Caspase family p10" evidence="10">
    <location>
        <begin position="208"/>
        <end position="302"/>
    </location>
</feature>
<dbReference type="GO" id="GO:0006915">
    <property type="term" value="P:apoptotic process"/>
    <property type="evidence" value="ECO:0007669"/>
    <property type="project" value="UniProtKB-KW"/>
</dbReference>
<keyword evidence="6" id="KW-0865">Zymogen</keyword>
<evidence type="ECO:0000256" key="3">
    <source>
        <dbReference type="ARBA" id="ARBA00022703"/>
    </source>
</evidence>
<dbReference type="GO" id="GO:0043525">
    <property type="term" value="P:positive regulation of neuron apoptotic process"/>
    <property type="evidence" value="ECO:0007669"/>
    <property type="project" value="TreeGrafter"/>
</dbReference>
<dbReference type="AlphaFoldDB" id="A0A8C4R7E8"/>
<dbReference type="FunFam" id="3.40.50.1460:FF:000001">
    <property type="entry name" value="Caspase-3 preproprotein"/>
    <property type="match status" value="1"/>
</dbReference>
<dbReference type="PRINTS" id="PR00376">
    <property type="entry name" value="IL1BCENZYME"/>
</dbReference>
<dbReference type="Pfam" id="PF00656">
    <property type="entry name" value="Peptidase_C14"/>
    <property type="match status" value="1"/>
</dbReference>
<evidence type="ECO:0000256" key="4">
    <source>
        <dbReference type="ARBA" id="ARBA00022801"/>
    </source>
</evidence>
<evidence type="ECO:0000256" key="2">
    <source>
        <dbReference type="ARBA" id="ARBA00022670"/>
    </source>
</evidence>
<organism evidence="12 13">
    <name type="scientific">Eptatretus burgeri</name>
    <name type="common">Inshore hagfish</name>
    <dbReference type="NCBI Taxonomy" id="7764"/>
    <lineage>
        <taxon>Eukaryota</taxon>
        <taxon>Metazoa</taxon>
        <taxon>Chordata</taxon>
        <taxon>Craniata</taxon>
        <taxon>Vertebrata</taxon>
        <taxon>Cyclostomata</taxon>
        <taxon>Myxini</taxon>
        <taxon>Myxiniformes</taxon>
        <taxon>Myxinidae</taxon>
        <taxon>Eptatretinae</taxon>
        <taxon>Eptatretus</taxon>
    </lineage>
</organism>
<dbReference type="PROSITE" id="PS50208">
    <property type="entry name" value="CASPASE_P20"/>
    <property type="match status" value="1"/>
</dbReference>
<dbReference type="InterPro" id="IPR002398">
    <property type="entry name" value="Pept_C14"/>
</dbReference>
<sequence length="304" mass="34319">MADSGTGQGDSSTIHVHEDENDQCDSFPNRKNRPFLPQINPSPSIPKEAMDENAESLAYNLDKKSFPEKPLLVIINNENFLPSTGMNKRNGTAKDARNLMKCFSALGFKTDVKQNLTCQEMRDYIFSVSKQDHSKRPCFMCAILSHGEKDTIYGTDGTMNFNKLSSCFRGDHCKSLVGKPKIFIIQACRGQEFDDGIQTDAVSQPNVAFSTIPVEADFLYCYSTVHGYYSWRNPQLGSWFIQALTEVLNDKGTELEIMRLLTKVNHKVAVGFESMSEEQFFSGKKQIPCIVSMLTKEFYFKNIC</sequence>
<keyword evidence="3" id="KW-0053">Apoptosis</keyword>
<evidence type="ECO:0000313" key="12">
    <source>
        <dbReference type="Ensembl" id="ENSEBUP00000026331.1"/>
    </source>
</evidence>
<dbReference type="PROSITE" id="PS01122">
    <property type="entry name" value="CASPASE_CYS"/>
    <property type="match status" value="1"/>
</dbReference>
<proteinExistence type="inferred from homology"/>
<dbReference type="PANTHER" id="PTHR10454:SF246">
    <property type="entry name" value="CASPASE-7-LIKE ISOFORM X1"/>
    <property type="match status" value="1"/>
</dbReference>
<feature type="domain" description="Caspase family p20" evidence="11">
    <location>
        <begin position="68"/>
        <end position="192"/>
    </location>
</feature>
<dbReference type="GeneTree" id="ENSGT00940000153232"/>
<dbReference type="GO" id="GO:0006508">
    <property type="term" value="P:proteolysis"/>
    <property type="evidence" value="ECO:0007669"/>
    <property type="project" value="UniProtKB-KW"/>
</dbReference>
<keyword evidence="13" id="KW-1185">Reference proteome</keyword>
<accession>A0A8C4R7E8</accession>
<dbReference type="CDD" id="cd00032">
    <property type="entry name" value="CASc"/>
    <property type="match status" value="1"/>
</dbReference>
<dbReference type="PANTHER" id="PTHR10454">
    <property type="entry name" value="CASPASE"/>
    <property type="match status" value="1"/>
</dbReference>
<evidence type="ECO:0000256" key="8">
    <source>
        <dbReference type="RuleBase" id="RU003971"/>
    </source>
</evidence>
<evidence type="ECO:0000256" key="6">
    <source>
        <dbReference type="ARBA" id="ARBA00023145"/>
    </source>
</evidence>
<dbReference type="PROSITE" id="PS01121">
    <property type="entry name" value="CASPASE_HIS"/>
    <property type="match status" value="1"/>
</dbReference>
<dbReference type="Gene3D" id="3.30.70.1470">
    <property type="entry name" value="Caspase-like"/>
    <property type="match status" value="1"/>
</dbReference>
<dbReference type="InterPro" id="IPR015917">
    <property type="entry name" value="Pept_C14A"/>
</dbReference>
<dbReference type="SUPFAM" id="SSF52129">
    <property type="entry name" value="Caspase-like"/>
    <property type="match status" value="1"/>
</dbReference>
<dbReference type="Proteomes" id="UP000694388">
    <property type="component" value="Unplaced"/>
</dbReference>
<dbReference type="InterPro" id="IPR016129">
    <property type="entry name" value="Caspase_his_AS"/>
</dbReference>
<keyword evidence="2" id="KW-0645">Protease</keyword>
<feature type="active site" evidence="7">
    <location>
        <position position="146"/>
    </location>
</feature>
<dbReference type="OMA" id="ENTGMNV"/>
<dbReference type="PIRSF" id="PIRSF038001">
    <property type="entry name" value="Caspase_ICE"/>
    <property type="match status" value="1"/>
</dbReference>
<dbReference type="Ensembl" id="ENSEBUT00000026907.1">
    <property type="protein sequence ID" value="ENSEBUP00000026331.1"/>
    <property type="gene ID" value="ENSEBUG00000016222.1"/>
</dbReference>
<dbReference type="InterPro" id="IPR033139">
    <property type="entry name" value="Caspase_cys_AS"/>
</dbReference>
<dbReference type="InterPro" id="IPR029030">
    <property type="entry name" value="Caspase-like_dom_sf"/>
</dbReference>
<evidence type="ECO:0000256" key="5">
    <source>
        <dbReference type="ARBA" id="ARBA00022807"/>
    </source>
</evidence>
<dbReference type="InterPro" id="IPR011600">
    <property type="entry name" value="Pept_C14_caspase"/>
</dbReference>